<dbReference type="PANTHER" id="PTHR21363:SF0">
    <property type="entry name" value="PREPHENATE DEHYDROGENASE [NADP(+)]"/>
    <property type="match status" value="1"/>
</dbReference>
<evidence type="ECO:0000256" key="1">
    <source>
        <dbReference type="ARBA" id="ARBA00023002"/>
    </source>
</evidence>
<dbReference type="Gene3D" id="3.40.50.720">
    <property type="entry name" value="NAD(P)-binding Rossmann-like Domain"/>
    <property type="match status" value="1"/>
</dbReference>
<dbReference type="SUPFAM" id="SSF48179">
    <property type="entry name" value="6-phosphogluconate dehydrogenase C-terminal domain-like"/>
    <property type="match status" value="1"/>
</dbReference>
<dbReference type="EMBL" id="CP003059">
    <property type="protein sequence ID" value="AEP36381.1"/>
    <property type="molecule type" value="Genomic_DNA"/>
</dbReference>
<dbReference type="InterPro" id="IPR003099">
    <property type="entry name" value="Prephen_DH"/>
</dbReference>
<feature type="domain" description="Prephenate/arogenate dehydrogenase" evidence="2">
    <location>
        <begin position="5"/>
        <end position="290"/>
    </location>
</feature>
<dbReference type="RefSeq" id="WP_014111278.1">
    <property type="nucleotide sequence ID" value="NC_016043.1"/>
</dbReference>
<dbReference type="GO" id="GO:0004665">
    <property type="term" value="F:prephenate dehydrogenase (NADP+) activity"/>
    <property type="evidence" value="ECO:0007669"/>
    <property type="project" value="InterPro"/>
</dbReference>
<dbReference type="PANTHER" id="PTHR21363">
    <property type="entry name" value="PREPHENATE DEHYDROGENASE"/>
    <property type="match status" value="1"/>
</dbReference>
<proteinExistence type="predicted"/>
<dbReference type="GO" id="GO:0008977">
    <property type="term" value="F:prephenate dehydrogenase (NAD+) activity"/>
    <property type="evidence" value="ECO:0007669"/>
    <property type="project" value="UniProtKB-EC"/>
</dbReference>
<dbReference type="HOGENOM" id="CLU_055968_2_0_4"/>
<dbReference type="GO" id="GO:0070403">
    <property type="term" value="F:NAD+ binding"/>
    <property type="evidence" value="ECO:0007669"/>
    <property type="project" value="InterPro"/>
</dbReference>
<dbReference type="InterPro" id="IPR046825">
    <property type="entry name" value="PDH_C"/>
</dbReference>
<dbReference type="InterPro" id="IPR046826">
    <property type="entry name" value="PDH_N"/>
</dbReference>
<protein>
    <submittedName>
        <fullName evidence="3">Putative prephenate dehydrogenase</fullName>
        <ecNumber evidence="3">1.3.1.12</ecNumber>
    </submittedName>
</protein>
<name>G4QAS1_TAYAM</name>
<dbReference type="InterPro" id="IPR050812">
    <property type="entry name" value="Preph/Arog_dehydrog"/>
</dbReference>
<keyword evidence="1 3" id="KW-0560">Oxidoreductase</keyword>
<dbReference type="InterPro" id="IPR008927">
    <property type="entry name" value="6-PGluconate_DH-like_C_sf"/>
</dbReference>
<dbReference type="Pfam" id="PF20463">
    <property type="entry name" value="PDH_C"/>
    <property type="match status" value="1"/>
</dbReference>
<sequence>MTMIKNLGLIGVGLIGTSVLLGLSKKNLVSRVYVYDTNSENIDYAIKEGWVDEKSTIDEIAKKCDFVIIATPTKAIINVLKQLAYNLNPNATVIDVGSTKAEIITYTLQNFPHLKSCFVPCHPIAGWHTNGPHSANPNLFVNRNIVITPFNETPSERLEFVKKLWDLLGAKVNLMTSFEQHDKIFSALSHLPHFIASSYMEYLMKNVHFRDNIDLGGTGFRDFSRIAGGSAQVWTDIFLSNRDVLLEQISNFETHLNMMREFIDSGDKLKIMDWLERTSKLRNSWKGIIE</sequence>
<dbReference type="Pfam" id="PF02153">
    <property type="entry name" value="PDH_N"/>
    <property type="match status" value="1"/>
</dbReference>
<reference key="1">
    <citation type="submission" date="2011-09" db="EMBL/GenBank/DDBJ databases">
        <title>Genomic characterization of the Taylorella genus.</title>
        <authorList>
            <person name="Hebert L."/>
            <person name="Moumen B."/>
            <person name="Pons N."/>
            <person name="Duquesne F."/>
            <person name="Breuil M.-F."/>
            <person name="Goux D."/>
            <person name="Batto J.-M."/>
            <person name="Renault P."/>
            <person name="Laugier C."/>
            <person name="Petry S."/>
        </authorList>
    </citation>
    <scope>NUCLEOTIDE SEQUENCE</scope>
    <source>
        <strain>MCE3</strain>
    </source>
</reference>
<evidence type="ECO:0000313" key="4">
    <source>
        <dbReference type="Proteomes" id="UP000009284"/>
    </source>
</evidence>
<dbReference type="OrthoDB" id="9809920at2"/>
<dbReference type="eggNOG" id="COG0287">
    <property type="taxonomic scope" value="Bacteria"/>
</dbReference>
<dbReference type="SUPFAM" id="SSF51735">
    <property type="entry name" value="NAD(P)-binding Rossmann-fold domains"/>
    <property type="match status" value="1"/>
</dbReference>
<dbReference type="PROSITE" id="PS51176">
    <property type="entry name" value="PDH_ADH"/>
    <property type="match status" value="1"/>
</dbReference>
<dbReference type="InterPro" id="IPR036291">
    <property type="entry name" value="NAD(P)-bd_dom_sf"/>
</dbReference>
<dbReference type="FunFam" id="3.40.50.720:FF:000208">
    <property type="entry name" value="Prephenate dehydrogenase"/>
    <property type="match status" value="1"/>
</dbReference>
<dbReference type="STRING" id="1008459.TASI_0607"/>
<dbReference type="Gene3D" id="1.10.3660.10">
    <property type="entry name" value="6-phosphogluconate dehydrogenase C-terminal like domain"/>
    <property type="match status" value="1"/>
</dbReference>
<evidence type="ECO:0000259" key="2">
    <source>
        <dbReference type="PROSITE" id="PS51176"/>
    </source>
</evidence>
<evidence type="ECO:0000313" key="3">
    <source>
        <dbReference type="EMBL" id="AEP36381.1"/>
    </source>
</evidence>
<reference evidence="3 4" key="2">
    <citation type="journal article" date="2012" name="PLoS ONE">
        <title>Genomic characterization of the taylorella genus.</title>
        <authorList>
            <person name="Hebert L."/>
            <person name="Moumen B."/>
            <person name="Pons N."/>
            <person name="Duquesne F."/>
            <person name="Breuil M.F."/>
            <person name="Goux D."/>
            <person name="Batto J.M."/>
            <person name="Laugier C."/>
            <person name="Renault P."/>
            <person name="Petry S."/>
        </authorList>
    </citation>
    <scope>NUCLEOTIDE SEQUENCE [LARGE SCALE GENOMIC DNA]</scope>
    <source>
        <strain evidence="3 4">MCE3</strain>
    </source>
</reference>
<keyword evidence="4" id="KW-1185">Reference proteome</keyword>
<gene>
    <name evidence="3" type="ordered locus">TASI_0607</name>
</gene>
<dbReference type="EC" id="1.3.1.12" evidence="3"/>
<accession>G4QAS1</accession>
<dbReference type="AlphaFoldDB" id="G4QAS1"/>
<organism evidence="3 4">
    <name type="scientific">Taylorella asinigenitalis (strain MCE3)</name>
    <dbReference type="NCBI Taxonomy" id="1008459"/>
    <lineage>
        <taxon>Bacteria</taxon>
        <taxon>Pseudomonadati</taxon>
        <taxon>Pseudomonadota</taxon>
        <taxon>Betaproteobacteria</taxon>
        <taxon>Burkholderiales</taxon>
        <taxon>Alcaligenaceae</taxon>
        <taxon>Taylorella</taxon>
    </lineage>
</organism>
<dbReference type="Proteomes" id="UP000009284">
    <property type="component" value="Chromosome"/>
</dbReference>
<dbReference type="GO" id="GO:0006571">
    <property type="term" value="P:tyrosine biosynthetic process"/>
    <property type="evidence" value="ECO:0007669"/>
    <property type="project" value="InterPro"/>
</dbReference>
<dbReference type="KEGG" id="tas:TASI_0607"/>